<proteinExistence type="predicted"/>
<reference evidence="2" key="2">
    <citation type="submission" date="2021-01" db="EMBL/GenBank/DDBJ databases">
        <authorList>
            <person name="Mieszkin S."/>
            <person name="Pouder E."/>
            <person name="Alain K."/>
        </authorList>
    </citation>
    <scope>NUCLEOTIDE SEQUENCE</scope>
    <source>
        <strain evidence="2">HW T2.11</strain>
    </source>
</reference>
<organism evidence="2 3">
    <name type="scientific">Acidisoma silvae</name>
    <dbReference type="NCBI Taxonomy" id="2802396"/>
    <lineage>
        <taxon>Bacteria</taxon>
        <taxon>Pseudomonadati</taxon>
        <taxon>Pseudomonadota</taxon>
        <taxon>Alphaproteobacteria</taxon>
        <taxon>Acetobacterales</taxon>
        <taxon>Acidocellaceae</taxon>
        <taxon>Acidisoma</taxon>
    </lineage>
</organism>
<reference evidence="2" key="1">
    <citation type="journal article" date="2021" name="Microorganisms">
        <title>Acidisoma silvae sp. nov. and Acidisomacellulosilytica sp. nov., Two Acidophilic Bacteria Isolated from Decaying Wood, Hydrolyzing Cellulose and Producing Poly-3-hydroxybutyrate.</title>
        <authorList>
            <person name="Mieszkin S."/>
            <person name="Pouder E."/>
            <person name="Uroz S."/>
            <person name="Simon-Colin C."/>
            <person name="Alain K."/>
        </authorList>
    </citation>
    <scope>NUCLEOTIDE SEQUENCE</scope>
    <source>
        <strain evidence="2">HW T2.11</strain>
    </source>
</reference>
<comment type="caution">
    <text evidence="2">The sequence shown here is derived from an EMBL/GenBank/DDBJ whole genome shotgun (WGS) entry which is preliminary data.</text>
</comment>
<accession>A0A963YTW3</accession>
<dbReference type="EMBL" id="JAESVB010000009">
    <property type="protein sequence ID" value="MCB8876919.1"/>
    <property type="molecule type" value="Genomic_DNA"/>
</dbReference>
<evidence type="ECO:0000313" key="2">
    <source>
        <dbReference type="EMBL" id="MCB8876919.1"/>
    </source>
</evidence>
<evidence type="ECO:0000313" key="3">
    <source>
        <dbReference type="Proteomes" id="UP000708298"/>
    </source>
</evidence>
<dbReference type="Pfam" id="PF06568">
    <property type="entry name" value="YjiS-like"/>
    <property type="match status" value="1"/>
</dbReference>
<evidence type="ECO:0000259" key="1">
    <source>
        <dbReference type="Pfam" id="PF06568"/>
    </source>
</evidence>
<protein>
    <submittedName>
        <fullName evidence="2">DUF1127 domain-containing protein</fullName>
    </submittedName>
</protein>
<keyword evidence="3" id="KW-1185">Reference proteome</keyword>
<dbReference type="RefSeq" id="WP_227322578.1">
    <property type="nucleotide sequence ID" value="NZ_JAESVB010000009.1"/>
</dbReference>
<feature type="domain" description="YjiS-like" evidence="1">
    <location>
        <begin position="33"/>
        <end position="64"/>
    </location>
</feature>
<name>A0A963YTW3_9PROT</name>
<dbReference type="InterPro" id="IPR009506">
    <property type="entry name" value="YjiS-like"/>
</dbReference>
<sequence>MKVSTGASLPVSGRSGARWLQKLPFFQFSVWLRETRQRLGAVAALQRLSDRELEDIGIPREDIQRVLASAAKKRRAA</sequence>
<dbReference type="AlphaFoldDB" id="A0A963YTW3"/>
<dbReference type="Proteomes" id="UP000708298">
    <property type="component" value="Unassembled WGS sequence"/>
</dbReference>
<gene>
    <name evidence="2" type="ORF">ASILVAE211_17125</name>
</gene>